<dbReference type="GO" id="GO:0015095">
    <property type="term" value="F:magnesium ion transmembrane transporter activity"/>
    <property type="evidence" value="ECO:0007669"/>
    <property type="project" value="InterPro"/>
</dbReference>
<feature type="compositionally biased region" description="Basic and acidic residues" evidence="5">
    <location>
        <begin position="447"/>
        <end position="462"/>
    </location>
</feature>
<evidence type="ECO:0000256" key="5">
    <source>
        <dbReference type="SAM" id="MobiDB-lite"/>
    </source>
</evidence>
<feature type="transmembrane region" description="Helical" evidence="6">
    <location>
        <begin position="238"/>
        <end position="256"/>
    </location>
</feature>
<feature type="transmembrane region" description="Helical" evidence="6">
    <location>
        <begin position="302"/>
        <end position="318"/>
    </location>
</feature>
<keyword evidence="2 6" id="KW-0812">Transmembrane</keyword>
<feature type="transmembrane region" description="Helical" evidence="6">
    <location>
        <begin position="370"/>
        <end position="389"/>
    </location>
</feature>
<feature type="region of interest" description="Disordered" evidence="5">
    <location>
        <begin position="583"/>
        <end position="613"/>
    </location>
</feature>
<dbReference type="OrthoDB" id="165382at2759"/>
<protein>
    <submittedName>
        <fullName evidence="7">Aldehyde dehydrogenase</fullName>
    </submittedName>
</protein>
<feature type="compositionally biased region" description="Basic and acidic residues" evidence="5">
    <location>
        <begin position="671"/>
        <end position="686"/>
    </location>
</feature>
<proteinExistence type="predicted"/>
<feature type="transmembrane region" description="Helical" evidence="6">
    <location>
        <begin position="276"/>
        <end position="295"/>
    </location>
</feature>
<dbReference type="EMBL" id="SNSC02000019">
    <property type="protein sequence ID" value="TID16140.1"/>
    <property type="molecule type" value="Genomic_DNA"/>
</dbReference>
<dbReference type="GO" id="GO:0016020">
    <property type="term" value="C:membrane"/>
    <property type="evidence" value="ECO:0007669"/>
    <property type="project" value="UniProtKB-SubCell"/>
</dbReference>
<dbReference type="InterPro" id="IPR008521">
    <property type="entry name" value="Mg_trans_NIPA"/>
</dbReference>
<dbReference type="Pfam" id="PF05653">
    <property type="entry name" value="Mg_trans_NIPA"/>
    <property type="match status" value="1"/>
</dbReference>
<name>A0A4Z1P5K0_9PEZI</name>
<keyword evidence="4 6" id="KW-0472">Membrane</keyword>
<feature type="transmembrane region" description="Helical" evidence="6">
    <location>
        <begin position="42"/>
        <end position="62"/>
    </location>
</feature>
<feature type="region of interest" description="Disordered" evidence="5">
    <location>
        <begin position="87"/>
        <end position="167"/>
    </location>
</feature>
<feature type="transmembrane region" description="Helical" evidence="6">
    <location>
        <begin position="338"/>
        <end position="358"/>
    </location>
</feature>
<feature type="compositionally biased region" description="Basic and acidic residues" evidence="5">
    <location>
        <begin position="106"/>
        <end position="122"/>
    </location>
</feature>
<feature type="region of interest" description="Disordered" evidence="5">
    <location>
        <begin position="556"/>
        <end position="575"/>
    </location>
</feature>
<dbReference type="InterPro" id="IPR037185">
    <property type="entry name" value="EmrE-like"/>
</dbReference>
<evidence type="ECO:0000256" key="4">
    <source>
        <dbReference type="ARBA" id="ARBA00023136"/>
    </source>
</evidence>
<feature type="compositionally biased region" description="Low complexity" evidence="5">
    <location>
        <begin position="687"/>
        <end position="697"/>
    </location>
</feature>
<evidence type="ECO:0000313" key="7">
    <source>
        <dbReference type="EMBL" id="TID16140.1"/>
    </source>
</evidence>
<feature type="compositionally biased region" description="Polar residues" evidence="5">
    <location>
        <begin position="467"/>
        <end position="483"/>
    </location>
</feature>
<gene>
    <name evidence="7" type="ORF">E6O75_ATG09198</name>
</gene>
<dbReference type="PANTHER" id="PTHR12570:SF65">
    <property type="entry name" value="MAGNESIUM TRANSPORTER NIPA9-RELATED"/>
    <property type="match status" value="1"/>
</dbReference>
<evidence type="ECO:0000313" key="8">
    <source>
        <dbReference type="Proteomes" id="UP000298493"/>
    </source>
</evidence>
<feature type="transmembrane region" description="Helical" evidence="6">
    <location>
        <begin position="209"/>
        <end position="229"/>
    </location>
</feature>
<dbReference type="AlphaFoldDB" id="A0A4Z1P5K0"/>
<dbReference type="PANTHER" id="PTHR12570">
    <property type="match status" value="1"/>
</dbReference>
<keyword evidence="3 6" id="KW-1133">Transmembrane helix</keyword>
<dbReference type="SUPFAM" id="SSF103481">
    <property type="entry name" value="Multidrug resistance efflux transporter EmrE"/>
    <property type="match status" value="1"/>
</dbReference>
<evidence type="ECO:0000256" key="6">
    <source>
        <dbReference type="SAM" id="Phobius"/>
    </source>
</evidence>
<dbReference type="Proteomes" id="UP000298493">
    <property type="component" value="Unassembled WGS sequence"/>
</dbReference>
<evidence type="ECO:0000256" key="1">
    <source>
        <dbReference type="ARBA" id="ARBA00004141"/>
    </source>
</evidence>
<feature type="region of interest" description="Disordered" evidence="5">
    <location>
        <begin position="445"/>
        <end position="509"/>
    </location>
</feature>
<organism evidence="7 8">
    <name type="scientific">Venturia nashicola</name>
    <dbReference type="NCBI Taxonomy" id="86259"/>
    <lineage>
        <taxon>Eukaryota</taxon>
        <taxon>Fungi</taxon>
        <taxon>Dikarya</taxon>
        <taxon>Ascomycota</taxon>
        <taxon>Pezizomycotina</taxon>
        <taxon>Dothideomycetes</taxon>
        <taxon>Pleosporomycetidae</taxon>
        <taxon>Venturiales</taxon>
        <taxon>Venturiaceae</taxon>
        <taxon>Venturia</taxon>
    </lineage>
</organism>
<accession>A0A4Z1P5K0</accession>
<comment type="subcellular location">
    <subcellularLocation>
        <location evidence="1">Membrane</location>
        <topology evidence="1">Multi-pass membrane protein</topology>
    </subcellularLocation>
</comment>
<keyword evidence="8" id="KW-1185">Reference proteome</keyword>
<comment type="caution">
    <text evidence="7">The sequence shown here is derived from an EMBL/GenBank/DDBJ whole genome shotgun (WGS) entry which is preliminary data.</text>
</comment>
<reference evidence="7 8" key="1">
    <citation type="submission" date="2019-04" db="EMBL/GenBank/DDBJ databases">
        <title>High contiguity whole genome sequence and gene annotation resource for two Venturia nashicola isolates.</title>
        <authorList>
            <person name="Prokchorchik M."/>
            <person name="Won K."/>
            <person name="Lee Y."/>
            <person name="Choi E.D."/>
            <person name="Segonzac C."/>
            <person name="Sohn K.H."/>
        </authorList>
    </citation>
    <scope>NUCLEOTIDE SEQUENCE [LARGE SCALE GENOMIC DNA]</scope>
    <source>
        <strain evidence="7 8">PRI2</strain>
    </source>
</reference>
<evidence type="ECO:0000256" key="3">
    <source>
        <dbReference type="ARBA" id="ARBA00022989"/>
    </source>
</evidence>
<evidence type="ECO:0000256" key="2">
    <source>
        <dbReference type="ARBA" id="ARBA00022692"/>
    </source>
</evidence>
<feature type="region of interest" description="Disordered" evidence="5">
    <location>
        <begin position="653"/>
        <end position="758"/>
    </location>
</feature>
<feature type="transmembrane region" description="Helical" evidence="6">
    <location>
        <begin position="183"/>
        <end position="203"/>
    </location>
</feature>
<sequence length="758" mass="83684">MRLPSSSYAAGPALTSSSPLLYSLFDTPRLFGKSKGDATGDWSSLIGIVTAIVGNILISIALNTQRYAHIKLNNQYVERQRLLRRAQRRAERTASGDYGTQPSSTKTKERSRQDGRNRHRNSEEEEGNGGHGRYRDEEEESEHEPLLASSIHSENSERHSEIDVEETEVPEDIAHKSYLRSPWWWAGIVMMTIGEAGNFLAYGFAPASIVSPLGVVALISNCIIAPFFLKEKFRRRDLFGVLIAVGGAVTVVLSASDSNPKLGPGEIWHLITTWEFETYLGITIGVILALMWTSARYGGKSIFVDLGLVGLFGGYTALSTKGVASMLSYTLFRALTYPITYLLAFVLVFTAVMQIKYVNKALQRFSSTQVIPTQFVMFTLSVIVGSAVLYRDFEKESGEDASKFIGGCALTFFGVWLITSGRKTEEPDEEEFLDDEEEEAIGLIHGQVHDEQRYYDEPETRPKPRRSSTLPESILATSNANEGSSERRRSLDSDLEELPTITRTGTSRSVTFVDDEPFVPASSPGIITIAENPWAELDEHTPKERRSIQNLLKPLSKLFPGQESRPLPSTLKTTHSAPLLPSEAQYHSRPQTPPNSTPRDIDHPSTPQTPDGTLRLVRHHSIVDLIPGPFTSTLSSPLSAIVADSLRRGVDVASLKPKRRRKLPGMPQRNSLRERGLSEADVRADRPTNSSSSSLPNEESESREPSTGVRSRVRSLSNTFGEIFGVTKTPTRGPRPDIAAAAPYQPLAPSLEESASVR</sequence>